<evidence type="ECO:0000259" key="1">
    <source>
        <dbReference type="Pfam" id="PF01370"/>
    </source>
</evidence>
<dbReference type="PANTHER" id="PTHR43245">
    <property type="entry name" value="BIFUNCTIONAL POLYMYXIN RESISTANCE PROTEIN ARNA"/>
    <property type="match status" value="1"/>
</dbReference>
<dbReference type="EMBL" id="FMHW01000002">
    <property type="protein sequence ID" value="SCL17509.1"/>
    <property type="molecule type" value="Genomic_DNA"/>
</dbReference>
<proteinExistence type="predicted"/>
<gene>
    <name evidence="2" type="ORF">GA0074692_0185</name>
</gene>
<reference evidence="3" key="1">
    <citation type="submission" date="2016-06" db="EMBL/GenBank/DDBJ databases">
        <authorList>
            <person name="Varghese N."/>
            <person name="Submissions Spin"/>
        </authorList>
    </citation>
    <scope>NUCLEOTIDE SEQUENCE [LARGE SCALE GENOMIC DNA]</scope>
    <source>
        <strain evidence="3">DSM 43817</strain>
    </source>
</reference>
<dbReference type="PANTHER" id="PTHR43245:SF13">
    <property type="entry name" value="UDP-D-APIOSE_UDP-D-XYLOSE SYNTHASE 2"/>
    <property type="match status" value="1"/>
</dbReference>
<name>A0A1C6RJZ3_9ACTN</name>
<protein>
    <submittedName>
        <fullName evidence="2">Nucleoside-diphosphate-sugar epimerase</fullName>
    </submittedName>
</protein>
<evidence type="ECO:0000313" key="2">
    <source>
        <dbReference type="EMBL" id="SCL17509.1"/>
    </source>
</evidence>
<dbReference type="Gene3D" id="3.40.50.720">
    <property type="entry name" value="NAD(P)-binding Rossmann-like Domain"/>
    <property type="match status" value="1"/>
</dbReference>
<dbReference type="InterPro" id="IPR036291">
    <property type="entry name" value="NAD(P)-bd_dom_sf"/>
</dbReference>
<dbReference type="InterPro" id="IPR001509">
    <property type="entry name" value="Epimerase_deHydtase"/>
</dbReference>
<evidence type="ECO:0000313" key="3">
    <source>
        <dbReference type="Proteomes" id="UP000198959"/>
    </source>
</evidence>
<sequence length="378" mass="40580">MRLLVLGGTWFVGHAITTAAAEAGWEVTTFNRGVSGSDVNGTLAIRGDRTNLTDVVALAAAGPWDAVVDTSGYVPRNTLDVARTLAPTAGRYVFMSTVSVYHDWPVKPLSEDSDVLYCPPDAGPEYGTDSEDGPTRYGYQKSGCEAAVAALGPDRTTILRPGVVLGPREYVGRLPWWLRRVAAGGRVLGPGSPERGIQPVDARDLAAFTLRTVSDGTSGAFNVCAPVGGATFGELLSACADVTRTAAAFEWVPDGVLLDQGVRQWSELPLWRTFDGVWRVDSSRAHRAGLHCRPIRETVADTWRWMLESGEVNAHDRADEIGLRPGQGRPRADRLEGVRKAGGTSVIAALQHMINKRRAALVDLLQTRCDPPGDPTSP</sequence>
<dbReference type="Proteomes" id="UP000198959">
    <property type="component" value="Unassembled WGS sequence"/>
</dbReference>
<dbReference type="STRING" id="145854.GA0074692_0185"/>
<feature type="domain" description="NAD-dependent epimerase/dehydratase" evidence="1">
    <location>
        <begin position="4"/>
        <end position="223"/>
    </location>
</feature>
<accession>A0A1C6RJZ3</accession>
<dbReference type="SUPFAM" id="SSF51735">
    <property type="entry name" value="NAD(P)-binding Rossmann-fold domains"/>
    <property type="match status" value="1"/>
</dbReference>
<dbReference type="RefSeq" id="WP_245730054.1">
    <property type="nucleotide sequence ID" value="NZ_FMHW01000002.1"/>
</dbReference>
<dbReference type="Pfam" id="PF01370">
    <property type="entry name" value="Epimerase"/>
    <property type="match status" value="1"/>
</dbReference>
<keyword evidence="3" id="KW-1185">Reference proteome</keyword>
<dbReference type="InterPro" id="IPR050177">
    <property type="entry name" value="Lipid_A_modif_metabolic_enz"/>
</dbReference>
<organism evidence="2 3">
    <name type="scientific">Micromonospora pallida</name>
    <dbReference type="NCBI Taxonomy" id="145854"/>
    <lineage>
        <taxon>Bacteria</taxon>
        <taxon>Bacillati</taxon>
        <taxon>Actinomycetota</taxon>
        <taxon>Actinomycetes</taxon>
        <taxon>Micromonosporales</taxon>
        <taxon>Micromonosporaceae</taxon>
        <taxon>Micromonospora</taxon>
    </lineage>
</organism>
<dbReference type="AlphaFoldDB" id="A0A1C6RJZ3"/>